<dbReference type="GO" id="GO:0005874">
    <property type="term" value="C:microtubule"/>
    <property type="evidence" value="ECO:0007669"/>
    <property type="project" value="UniProtKB-KW"/>
</dbReference>
<comment type="similarity">
    <text evidence="2">Belongs to the dynein intermediate chain family.</text>
</comment>
<keyword evidence="3" id="KW-0963">Cytoplasm</keyword>
<dbReference type="GO" id="GO:0003341">
    <property type="term" value="P:cilium movement"/>
    <property type="evidence" value="ECO:0007669"/>
    <property type="project" value="TreeGrafter"/>
</dbReference>
<dbReference type="InterPro" id="IPR036322">
    <property type="entry name" value="WD40_repeat_dom_sf"/>
</dbReference>
<dbReference type="InterPro" id="IPR001680">
    <property type="entry name" value="WD40_rpt"/>
</dbReference>
<evidence type="ECO:0008006" key="15">
    <source>
        <dbReference type="Google" id="ProtNLM"/>
    </source>
</evidence>
<evidence type="ECO:0000256" key="12">
    <source>
        <dbReference type="SAM" id="MobiDB-lite"/>
    </source>
</evidence>
<dbReference type="PROSITE" id="PS50082">
    <property type="entry name" value="WD_REPEATS_2"/>
    <property type="match status" value="1"/>
</dbReference>
<keyword evidence="5" id="KW-0493">Microtubule</keyword>
<dbReference type="EnsemblMetazoa" id="XM_014389364.2">
    <property type="protein sequence ID" value="XP_014244850.1"/>
    <property type="gene ID" value="LOC106664018"/>
</dbReference>
<dbReference type="PANTHER" id="PTHR12442:SF11">
    <property type="entry name" value="DYNEIN AXONEMAL INTERMEDIATE CHAIN 1"/>
    <property type="match status" value="1"/>
</dbReference>
<feature type="region of interest" description="Disordered" evidence="12">
    <location>
        <begin position="202"/>
        <end position="225"/>
    </location>
</feature>
<evidence type="ECO:0000256" key="3">
    <source>
        <dbReference type="ARBA" id="ARBA00022490"/>
    </source>
</evidence>
<keyword evidence="9" id="KW-0206">Cytoskeleton</keyword>
<feature type="repeat" description="WD" evidence="11">
    <location>
        <begin position="576"/>
        <end position="618"/>
    </location>
</feature>
<accession>A0A8I6REV4</accession>
<protein>
    <recommendedName>
        <fullName evidence="15">Dynein intermediate chain 2, ciliary</fullName>
    </recommendedName>
</protein>
<evidence type="ECO:0000256" key="8">
    <source>
        <dbReference type="ARBA" id="ARBA00023175"/>
    </source>
</evidence>
<dbReference type="KEGG" id="clec:106664018"/>
<proteinExistence type="inferred from homology"/>
<name>A0A8I6REV4_CIMLE</name>
<dbReference type="OMA" id="YWSQGEV"/>
<dbReference type="SMART" id="SM00320">
    <property type="entry name" value="WD40"/>
    <property type="match status" value="4"/>
</dbReference>
<keyword evidence="4 11" id="KW-0853">WD repeat</keyword>
<evidence type="ECO:0000256" key="11">
    <source>
        <dbReference type="PROSITE-ProRule" id="PRU00221"/>
    </source>
</evidence>
<dbReference type="PANTHER" id="PTHR12442">
    <property type="entry name" value="DYNEIN INTERMEDIATE CHAIN"/>
    <property type="match status" value="1"/>
</dbReference>
<comment type="subcellular location">
    <subcellularLocation>
        <location evidence="1">Cytoplasm</location>
        <location evidence="1">Cytoskeleton</location>
        <location evidence="1">Cilium axoneme</location>
    </subcellularLocation>
</comment>
<keyword evidence="6" id="KW-0677">Repeat</keyword>
<dbReference type="SUPFAM" id="SSF50978">
    <property type="entry name" value="WD40 repeat-like"/>
    <property type="match status" value="1"/>
</dbReference>
<dbReference type="PROSITE" id="PS50294">
    <property type="entry name" value="WD_REPEATS_REGION"/>
    <property type="match status" value="1"/>
</dbReference>
<evidence type="ECO:0000256" key="4">
    <source>
        <dbReference type="ARBA" id="ARBA00022574"/>
    </source>
</evidence>
<dbReference type="GO" id="GO:0045504">
    <property type="term" value="F:dynein heavy chain binding"/>
    <property type="evidence" value="ECO:0007669"/>
    <property type="project" value="TreeGrafter"/>
</dbReference>
<dbReference type="OrthoDB" id="10261376at2759"/>
<sequence length="691" mass="80035">MSKYPASHPLWVVNPEFDKLYVTTEKFDITRAPSVESVDSYTYLRQEIKANKQLEEQEKSKDDSFIKRQRFQERLVKKKKKSKKDKKAQEKEEIDLTMIYQRELTPTDPLHVIHHVMYEYSSGEFVPTDTKATEVFLYEIEGNVVVHDSPEAIMQRRRLEPEKFIVEPEDEDDNLSILKFLPPSQDNTKLEEELAEEEEIIEEEEMREEEVEEEEKDTFDYEEFDTGDKKLPNQFNFNERAVLTTPIITRNKTTQTKAPTRISMKGIVTQWNMTDYYGYDYDLQQQVKEKAKKLKALVLKKKEKKELKVVLTPAESIFVRLLKGTQLMERMVNQYMYEEFALDCHFYDDPADTYRILEGAVLPLWEFSYEESVGLTVTYISWHPKYQDMFCVAYGSFKFCAKYETGMICVYSLKNPAFPESVIRVRSGAMCVNFNKSKPNYMAVGLYDGTVSVHNLIEEETVFSSTLENKHVGPVWEVQWSSDPRDGKLSFLSVALDGKVTKWIIVETCLLHFNITTLYLDNDHLDDIMGVKLTLPATAQCLTLHPENYEAFLVGSAEGDIFQCNVSYATTPTFKYLGHDMAVNCVTFNTYITDIFMSCSDDWTIKIWESNRSKPLLVYDLECAVGDVTWSPYSSSIFAAITSDGNIQIFDMNINKFDAVCVQTIFLFDHSSPTRLQFNQKLAIILVGDTK</sequence>
<keyword evidence="7" id="KW-0243">Dynein</keyword>
<organism evidence="13 14">
    <name type="scientific">Cimex lectularius</name>
    <name type="common">Bed bug</name>
    <name type="synonym">Acanthia lectularia</name>
    <dbReference type="NCBI Taxonomy" id="79782"/>
    <lineage>
        <taxon>Eukaryota</taxon>
        <taxon>Metazoa</taxon>
        <taxon>Ecdysozoa</taxon>
        <taxon>Arthropoda</taxon>
        <taxon>Hexapoda</taxon>
        <taxon>Insecta</taxon>
        <taxon>Pterygota</taxon>
        <taxon>Neoptera</taxon>
        <taxon>Paraneoptera</taxon>
        <taxon>Hemiptera</taxon>
        <taxon>Heteroptera</taxon>
        <taxon>Panheteroptera</taxon>
        <taxon>Cimicomorpha</taxon>
        <taxon>Cimicidae</taxon>
        <taxon>Cimex</taxon>
    </lineage>
</organism>
<dbReference type="InterPro" id="IPR015943">
    <property type="entry name" value="WD40/YVTN_repeat-like_dom_sf"/>
</dbReference>
<evidence type="ECO:0000256" key="5">
    <source>
        <dbReference type="ARBA" id="ARBA00022701"/>
    </source>
</evidence>
<evidence type="ECO:0000313" key="14">
    <source>
        <dbReference type="Proteomes" id="UP000494040"/>
    </source>
</evidence>
<evidence type="ECO:0000256" key="7">
    <source>
        <dbReference type="ARBA" id="ARBA00023017"/>
    </source>
</evidence>
<dbReference type="GO" id="GO:0045503">
    <property type="term" value="F:dynein light chain binding"/>
    <property type="evidence" value="ECO:0007669"/>
    <property type="project" value="TreeGrafter"/>
</dbReference>
<dbReference type="GO" id="GO:0036157">
    <property type="term" value="C:outer dynein arm"/>
    <property type="evidence" value="ECO:0007669"/>
    <property type="project" value="TreeGrafter"/>
</dbReference>
<keyword evidence="10" id="KW-0966">Cell projection</keyword>
<evidence type="ECO:0000256" key="10">
    <source>
        <dbReference type="ARBA" id="ARBA00023273"/>
    </source>
</evidence>
<keyword evidence="8" id="KW-0505">Motor protein</keyword>
<dbReference type="Gene3D" id="2.130.10.10">
    <property type="entry name" value="YVTN repeat-like/Quinoprotein amine dehydrogenase"/>
    <property type="match status" value="2"/>
</dbReference>
<evidence type="ECO:0000256" key="6">
    <source>
        <dbReference type="ARBA" id="ARBA00022737"/>
    </source>
</evidence>
<evidence type="ECO:0000256" key="2">
    <source>
        <dbReference type="ARBA" id="ARBA00011059"/>
    </source>
</evidence>
<keyword evidence="14" id="KW-1185">Reference proteome</keyword>
<dbReference type="GO" id="GO:0036158">
    <property type="term" value="P:outer dynein arm assembly"/>
    <property type="evidence" value="ECO:0007669"/>
    <property type="project" value="TreeGrafter"/>
</dbReference>
<dbReference type="Pfam" id="PF00400">
    <property type="entry name" value="WD40"/>
    <property type="match status" value="1"/>
</dbReference>
<reference evidence="13" key="1">
    <citation type="submission" date="2022-01" db="UniProtKB">
        <authorList>
            <consortium name="EnsemblMetazoa"/>
        </authorList>
    </citation>
    <scope>IDENTIFICATION</scope>
</reference>
<gene>
    <name evidence="13" type="primary">106664018</name>
</gene>
<evidence type="ECO:0000256" key="1">
    <source>
        <dbReference type="ARBA" id="ARBA00004430"/>
    </source>
</evidence>
<dbReference type="Proteomes" id="UP000494040">
    <property type="component" value="Unassembled WGS sequence"/>
</dbReference>
<evidence type="ECO:0000313" key="13">
    <source>
        <dbReference type="EnsemblMetazoa" id="XP_014244850.1"/>
    </source>
</evidence>
<evidence type="ECO:0000256" key="9">
    <source>
        <dbReference type="ARBA" id="ARBA00023212"/>
    </source>
</evidence>
<dbReference type="InterPro" id="IPR050687">
    <property type="entry name" value="Dynein_IC"/>
</dbReference>
<dbReference type="AlphaFoldDB" id="A0A8I6REV4"/>